<gene>
    <name evidence="10" type="ORF">G3I70_32490</name>
</gene>
<evidence type="ECO:0000259" key="8">
    <source>
        <dbReference type="Pfam" id="PF02770"/>
    </source>
</evidence>
<dbReference type="InterPro" id="IPR013786">
    <property type="entry name" value="AcylCoA_DH/ox_N"/>
</dbReference>
<keyword evidence="5 6" id="KW-0560">Oxidoreductase</keyword>
<accession>A0A6L9QNV1</accession>
<reference evidence="10 11" key="1">
    <citation type="submission" date="2020-01" db="EMBL/GenBank/DDBJ databases">
        <title>Insect and environment-associated Actinomycetes.</title>
        <authorList>
            <person name="Currrie C."/>
            <person name="Chevrette M."/>
            <person name="Carlson C."/>
            <person name="Stubbendieck R."/>
            <person name="Wendt-Pienkowski E."/>
        </authorList>
    </citation>
    <scope>NUCLEOTIDE SEQUENCE [LARGE SCALE GENOMIC DNA]</scope>
    <source>
        <strain evidence="10 11">SID10258</strain>
    </source>
</reference>
<evidence type="ECO:0000256" key="4">
    <source>
        <dbReference type="ARBA" id="ARBA00022827"/>
    </source>
</evidence>
<dbReference type="Pfam" id="PF02770">
    <property type="entry name" value="Acyl-CoA_dh_M"/>
    <property type="match status" value="1"/>
</dbReference>
<dbReference type="FunFam" id="2.40.110.10:FF:000011">
    <property type="entry name" value="Acyl-CoA dehydrogenase FadE34"/>
    <property type="match status" value="1"/>
</dbReference>
<proteinExistence type="inferred from homology"/>
<feature type="domain" description="Acyl-CoA dehydrogenase/oxidase N-terminal" evidence="9">
    <location>
        <begin position="7"/>
        <end position="118"/>
    </location>
</feature>
<name>A0A6L9QNV1_9ACTN</name>
<dbReference type="Gene3D" id="2.40.110.10">
    <property type="entry name" value="Butyryl-CoA Dehydrogenase, subunit A, domain 2"/>
    <property type="match status" value="1"/>
</dbReference>
<comment type="caution">
    <text evidence="10">The sequence shown here is derived from an EMBL/GenBank/DDBJ whole genome shotgun (WGS) entry which is preliminary data.</text>
</comment>
<dbReference type="PANTHER" id="PTHR43292">
    <property type="entry name" value="ACYL-COA DEHYDROGENASE"/>
    <property type="match status" value="1"/>
</dbReference>
<evidence type="ECO:0000259" key="9">
    <source>
        <dbReference type="Pfam" id="PF02771"/>
    </source>
</evidence>
<protein>
    <submittedName>
        <fullName evidence="10">Acyl-CoA dehydrogenase</fullName>
    </submittedName>
</protein>
<dbReference type="Proteomes" id="UP000475532">
    <property type="component" value="Unassembled WGS sequence"/>
</dbReference>
<dbReference type="GO" id="GO:0050660">
    <property type="term" value="F:flavin adenine dinucleotide binding"/>
    <property type="evidence" value="ECO:0007669"/>
    <property type="project" value="InterPro"/>
</dbReference>
<dbReference type="PANTHER" id="PTHR43292:SF3">
    <property type="entry name" value="ACYL-COA DEHYDROGENASE FADE29"/>
    <property type="match status" value="1"/>
</dbReference>
<dbReference type="Pfam" id="PF00441">
    <property type="entry name" value="Acyl-CoA_dh_1"/>
    <property type="match status" value="1"/>
</dbReference>
<dbReference type="InterPro" id="IPR036250">
    <property type="entry name" value="AcylCo_DH-like_C"/>
</dbReference>
<sequence length="390" mass="42931">MFIDLTGEQKRLSAELREYFENCLTAEQRAAIAADPFGTAYMEHCRRLGRDGMLGVALPKEYGGRGYGPVEQTIFANEIARAEVTYPLITLNSVAPTILQYGSDAHKEFFIPRILAGECHFAIGYSEPGAGTDLAALRTTAVRDGDHYVVNGQKIFTSGAHYADYVWLAARTDPSAKKHKGISMFIVDCKDPGFSWTPIITMDGAHHTNSTYFQDIRVPADMLIGEENKGWDLIVNQLNHERVTLGPAGNIGHTRIRFERWARETAGRDGRPLIEEPAVRRALAQVHAYLRVNEILNWQVAANQDLGWLGAADASATKIYSSERMQEVGRIVGDVLARYGDPGDPETADFMAALDRLAKGALVLTFGGGVNEIQRELIAMIGLGLPRAPR</sequence>
<dbReference type="AlphaFoldDB" id="A0A6L9QNV1"/>
<dbReference type="InterPro" id="IPR037069">
    <property type="entry name" value="AcylCoA_DH/ox_N_sf"/>
</dbReference>
<dbReference type="InterPro" id="IPR009075">
    <property type="entry name" value="AcylCo_DH/oxidase_C"/>
</dbReference>
<evidence type="ECO:0000256" key="2">
    <source>
        <dbReference type="ARBA" id="ARBA00009347"/>
    </source>
</evidence>
<dbReference type="InterPro" id="IPR052161">
    <property type="entry name" value="Mycobact_Acyl-CoA_DH"/>
</dbReference>
<evidence type="ECO:0000256" key="6">
    <source>
        <dbReference type="RuleBase" id="RU362125"/>
    </source>
</evidence>
<evidence type="ECO:0000256" key="3">
    <source>
        <dbReference type="ARBA" id="ARBA00022630"/>
    </source>
</evidence>
<dbReference type="GO" id="GO:0005886">
    <property type="term" value="C:plasma membrane"/>
    <property type="evidence" value="ECO:0007669"/>
    <property type="project" value="TreeGrafter"/>
</dbReference>
<dbReference type="GO" id="GO:0016627">
    <property type="term" value="F:oxidoreductase activity, acting on the CH-CH group of donors"/>
    <property type="evidence" value="ECO:0007669"/>
    <property type="project" value="InterPro"/>
</dbReference>
<dbReference type="EMBL" id="JAAGLI010000883">
    <property type="protein sequence ID" value="NEA27181.1"/>
    <property type="molecule type" value="Genomic_DNA"/>
</dbReference>
<evidence type="ECO:0000256" key="5">
    <source>
        <dbReference type="ARBA" id="ARBA00023002"/>
    </source>
</evidence>
<keyword evidence="4 6" id="KW-0274">FAD</keyword>
<dbReference type="InterPro" id="IPR046373">
    <property type="entry name" value="Acyl-CoA_Oxase/DH_mid-dom_sf"/>
</dbReference>
<dbReference type="SUPFAM" id="SSF47203">
    <property type="entry name" value="Acyl-CoA dehydrogenase C-terminal domain-like"/>
    <property type="match status" value="1"/>
</dbReference>
<comment type="cofactor">
    <cofactor evidence="1 6">
        <name>FAD</name>
        <dbReference type="ChEBI" id="CHEBI:57692"/>
    </cofactor>
</comment>
<dbReference type="Gene3D" id="1.10.540.10">
    <property type="entry name" value="Acyl-CoA dehydrogenase/oxidase, N-terminal domain"/>
    <property type="match status" value="1"/>
</dbReference>
<dbReference type="InterPro" id="IPR006091">
    <property type="entry name" value="Acyl-CoA_Oxase/DH_mid-dom"/>
</dbReference>
<evidence type="ECO:0000256" key="1">
    <source>
        <dbReference type="ARBA" id="ARBA00001974"/>
    </source>
</evidence>
<evidence type="ECO:0000259" key="7">
    <source>
        <dbReference type="Pfam" id="PF00441"/>
    </source>
</evidence>
<comment type="similarity">
    <text evidence="2 6">Belongs to the acyl-CoA dehydrogenase family.</text>
</comment>
<dbReference type="Gene3D" id="1.20.140.10">
    <property type="entry name" value="Butyryl-CoA Dehydrogenase, subunit A, domain 3"/>
    <property type="match status" value="1"/>
</dbReference>
<feature type="domain" description="Acyl-CoA dehydrogenase/oxidase C-terminal" evidence="7">
    <location>
        <begin position="228"/>
        <end position="380"/>
    </location>
</feature>
<dbReference type="RefSeq" id="WP_163061451.1">
    <property type="nucleotide sequence ID" value="NZ_JAAGLI010000883.1"/>
</dbReference>
<dbReference type="SUPFAM" id="SSF56645">
    <property type="entry name" value="Acyl-CoA dehydrogenase NM domain-like"/>
    <property type="match status" value="1"/>
</dbReference>
<dbReference type="InterPro" id="IPR009100">
    <property type="entry name" value="AcylCoA_DH/oxidase_NM_dom_sf"/>
</dbReference>
<feature type="domain" description="Acyl-CoA oxidase/dehydrogenase middle" evidence="8">
    <location>
        <begin position="122"/>
        <end position="212"/>
    </location>
</feature>
<keyword evidence="3 6" id="KW-0285">Flavoprotein</keyword>
<evidence type="ECO:0000313" key="10">
    <source>
        <dbReference type="EMBL" id="NEA27181.1"/>
    </source>
</evidence>
<organism evidence="10 11">
    <name type="scientific">Actinomadura bangladeshensis</name>
    <dbReference type="NCBI Taxonomy" id="453573"/>
    <lineage>
        <taxon>Bacteria</taxon>
        <taxon>Bacillati</taxon>
        <taxon>Actinomycetota</taxon>
        <taxon>Actinomycetes</taxon>
        <taxon>Streptosporangiales</taxon>
        <taxon>Thermomonosporaceae</taxon>
        <taxon>Actinomadura</taxon>
    </lineage>
</organism>
<evidence type="ECO:0000313" key="11">
    <source>
        <dbReference type="Proteomes" id="UP000475532"/>
    </source>
</evidence>
<dbReference type="Pfam" id="PF02771">
    <property type="entry name" value="Acyl-CoA_dh_N"/>
    <property type="match status" value="1"/>
</dbReference>